<evidence type="ECO:0008006" key="3">
    <source>
        <dbReference type="Google" id="ProtNLM"/>
    </source>
</evidence>
<dbReference type="AlphaFoldDB" id="A0A7W8UHM9"/>
<keyword evidence="2" id="KW-1185">Reference proteome</keyword>
<sequence>MVRLKQIVHVIFLAGIVGTLSGCGIQKTIANVLYEEDAAPWETVDAFYYPDRGDLTVHQAAYGLENVAACRSAVNAMARLNNDPSLTRGDYECGVGKLSDFASIGVYRLTVR</sequence>
<dbReference type="PROSITE" id="PS51257">
    <property type="entry name" value="PROKAR_LIPOPROTEIN"/>
    <property type="match status" value="1"/>
</dbReference>
<organism evidence="1 2">
    <name type="scientific">Rhizobium giardinii</name>
    <dbReference type="NCBI Taxonomy" id="56731"/>
    <lineage>
        <taxon>Bacteria</taxon>
        <taxon>Pseudomonadati</taxon>
        <taxon>Pseudomonadota</taxon>
        <taxon>Alphaproteobacteria</taxon>
        <taxon>Hyphomicrobiales</taxon>
        <taxon>Rhizobiaceae</taxon>
        <taxon>Rhizobium/Agrobacterium group</taxon>
        <taxon>Rhizobium</taxon>
    </lineage>
</organism>
<proteinExistence type="predicted"/>
<accession>A0A7W8UHM9</accession>
<reference evidence="1 2" key="1">
    <citation type="submission" date="2020-08" db="EMBL/GenBank/DDBJ databases">
        <title>Genomic Encyclopedia of Type Strains, Phase IV (KMG-V): Genome sequencing to study the core and pangenomes of soil and plant-associated prokaryotes.</title>
        <authorList>
            <person name="Whitman W."/>
        </authorList>
    </citation>
    <scope>NUCLEOTIDE SEQUENCE [LARGE SCALE GENOMIC DNA]</scope>
    <source>
        <strain evidence="1 2">SEMIA 4084</strain>
    </source>
</reference>
<gene>
    <name evidence="1" type="ORF">GGD55_006284</name>
</gene>
<dbReference type="RefSeq" id="WP_018327480.1">
    <property type="nucleotide sequence ID" value="NZ_JACHBK010000021.1"/>
</dbReference>
<dbReference type="EMBL" id="JACHBK010000021">
    <property type="protein sequence ID" value="MBB5539534.1"/>
    <property type="molecule type" value="Genomic_DNA"/>
</dbReference>
<dbReference type="Proteomes" id="UP000585507">
    <property type="component" value="Unassembled WGS sequence"/>
</dbReference>
<evidence type="ECO:0000313" key="2">
    <source>
        <dbReference type="Proteomes" id="UP000585507"/>
    </source>
</evidence>
<evidence type="ECO:0000313" key="1">
    <source>
        <dbReference type="EMBL" id="MBB5539534.1"/>
    </source>
</evidence>
<comment type="caution">
    <text evidence="1">The sequence shown here is derived from an EMBL/GenBank/DDBJ whole genome shotgun (WGS) entry which is preliminary data.</text>
</comment>
<protein>
    <recommendedName>
        <fullName evidence="3">Lipoprotein</fullName>
    </recommendedName>
</protein>
<name>A0A7W8UHM9_9HYPH</name>